<dbReference type="Proteomes" id="UP001189429">
    <property type="component" value="Unassembled WGS sequence"/>
</dbReference>
<keyword evidence="2" id="KW-1185">Reference proteome</keyword>
<name>A0ABN9TDJ5_9DINO</name>
<comment type="caution">
    <text evidence="1">The sequence shown here is derived from an EMBL/GenBank/DDBJ whole genome shotgun (WGS) entry which is preliminary data.</text>
</comment>
<gene>
    <name evidence="1" type="ORF">PCOR1329_LOCUS37846</name>
</gene>
<feature type="non-terminal residue" evidence="1">
    <location>
        <position position="347"/>
    </location>
</feature>
<evidence type="ECO:0000313" key="1">
    <source>
        <dbReference type="EMBL" id="CAK0843525.1"/>
    </source>
</evidence>
<accession>A0ABN9TDJ5</accession>
<organism evidence="1 2">
    <name type="scientific">Prorocentrum cordatum</name>
    <dbReference type="NCBI Taxonomy" id="2364126"/>
    <lineage>
        <taxon>Eukaryota</taxon>
        <taxon>Sar</taxon>
        <taxon>Alveolata</taxon>
        <taxon>Dinophyceae</taxon>
        <taxon>Prorocentrales</taxon>
        <taxon>Prorocentraceae</taxon>
        <taxon>Prorocentrum</taxon>
    </lineage>
</organism>
<protein>
    <recommendedName>
        <fullName evidence="3">RNA-directed RNA polymerase</fullName>
    </recommendedName>
</protein>
<evidence type="ECO:0008006" key="3">
    <source>
        <dbReference type="Google" id="ProtNLM"/>
    </source>
</evidence>
<dbReference type="EMBL" id="CAUYUJ010014584">
    <property type="protein sequence ID" value="CAK0843525.1"/>
    <property type="molecule type" value="Genomic_DNA"/>
</dbReference>
<proteinExistence type="predicted"/>
<evidence type="ECO:0000313" key="2">
    <source>
        <dbReference type="Proteomes" id="UP001189429"/>
    </source>
</evidence>
<sequence>MREWAGIEANLGKCRMWNRGGFEPAGHLSLGPDVRVGGAGTPEEHRGLKVLGTPMGTATFAARLTQQRTDEERSFLRELPNLPDLKCAWAFMLYCAAPRCNHVLRKLPPTLSRSDAEAHDRELLEALHDLLDLDPAPAEAERLFRVSSLPLGLGERFRALLQRRLRSPLDATASRCNGRSCQAHLDERGDHRATCPRSGRLLKRGAPIERMRARVCRGAGGRVRTDVFLRDMNLPGIAANDGRRIEVAANGLPAYHGRTRAETGEAPQQTTYPELVGSRRGYLLVAGAETGGRWDEEAYKLLVTLARAQARSAPAALRGSLTTALLHRWSGMLARAIHDALAASLLE</sequence>
<reference evidence="1" key="1">
    <citation type="submission" date="2023-10" db="EMBL/GenBank/DDBJ databases">
        <authorList>
            <person name="Chen Y."/>
            <person name="Shah S."/>
            <person name="Dougan E. K."/>
            <person name="Thang M."/>
            <person name="Chan C."/>
        </authorList>
    </citation>
    <scope>NUCLEOTIDE SEQUENCE [LARGE SCALE GENOMIC DNA]</scope>
</reference>